<feature type="transmembrane region" description="Helical" evidence="5">
    <location>
        <begin position="12"/>
        <end position="35"/>
    </location>
</feature>
<evidence type="ECO:0000259" key="6">
    <source>
        <dbReference type="PROSITE" id="PS50089"/>
    </source>
</evidence>
<evidence type="ECO:0000256" key="3">
    <source>
        <dbReference type="ARBA" id="ARBA00022833"/>
    </source>
</evidence>
<keyword evidence="3" id="KW-0862">Zinc</keyword>
<proteinExistence type="predicted"/>
<keyword evidence="1" id="KW-0479">Metal-binding</keyword>
<dbReference type="SUPFAM" id="SSF57850">
    <property type="entry name" value="RING/U-box"/>
    <property type="match status" value="1"/>
</dbReference>
<dbReference type="InterPro" id="IPR001841">
    <property type="entry name" value="Znf_RING"/>
</dbReference>
<keyword evidence="5" id="KW-1133">Transmembrane helix</keyword>
<reference evidence="7" key="2">
    <citation type="submission" date="2015-07" db="EMBL/GenBank/DDBJ databases">
        <authorList>
            <person name="Noorani M."/>
        </authorList>
    </citation>
    <scope>NUCLEOTIDE SEQUENCE</scope>
    <source>
        <strain evidence="7">Yugu1</strain>
    </source>
</reference>
<keyword evidence="5" id="KW-0472">Membrane</keyword>
<evidence type="ECO:0000256" key="5">
    <source>
        <dbReference type="SAM" id="Phobius"/>
    </source>
</evidence>
<gene>
    <name evidence="7" type="ORF">SETIT_2G191100v2</name>
</gene>
<evidence type="ECO:0000256" key="4">
    <source>
        <dbReference type="PROSITE-ProRule" id="PRU00175"/>
    </source>
</evidence>
<protein>
    <recommendedName>
        <fullName evidence="6">RING-type domain-containing protein</fullName>
    </recommendedName>
</protein>
<reference evidence="7" key="1">
    <citation type="journal article" date="2012" name="Nat. Biotechnol.">
        <title>Reference genome sequence of the model plant Setaria.</title>
        <authorList>
            <person name="Bennetzen J.L."/>
            <person name="Schmutz J."/>
            <person name="Wang H."/>
            <person name="Percifield R."/>
            <person name="Hawkins J."/>
            <person name="Pontaroli A.C."/>
            <person name="Estep M."/>
            <person name="Feng L."/>
            <person name="Vaughn J.N."/>
            <person name="Grimwood J."/>
            <person name="Jenkins J."/>
            <person name="Barry K."/>
            <person name="Lindquist E."/>
            <person name="Hellsten U."/>
            <person name="Deshpande S."/>
            <person name="Wang X."/>
            <person name="Wu X."/>
            <person name="Mitros T."/>
            <person name="Triplett J."/>
            <person name="Yang X."/>
            <person name="Ye C.Y."/>
            <person name="Mauro-Herrera M."/>
            <person name="Wang L."/>
            <person name="Li P."/>
            <person name="Sharma M."/>
            <person name="Sharma R."/>
            <person name="Ronald P.C."/>
            <person name="Panaud O."/>
            <person name="Kellogg E.A."/>
            <person name="Brutnell T.P."/>
            <person name="Doust A.N."/>
            <person name="Tuskan G.A."/>
            <person name="Rokhsar D."/>
            <person name="Devos K.M."/>
        </authorList>
    </citation>
    <scope>NUCLEOTIDE SEQUENCE [LARGE SCALE GENOMIC DNA]</scope>
    <source>
        <strain evidence="7">Yugu1</strain>
    </source>
</reference>
<dbReference type="KEGG" id="sita:101781561"/>
<dbReference type="GO" id="GO:0008270">
    <property type="term" value="F:zinc ion binding"/>
    <property type="evidence" value="ECO:0007669"/>
    <property type="project" value="UniProtKB-KW"/>
</dbReference>
<dbReference type="EMBL" id="CM003529">
    <property type="protein sequence ID" value="RCV11505.1"/>
    <property type="molecule type" value="Genomic_DNA"/>
</dbReference>
<name>A0A368Q0H3_SETIT</name>
<sequence>MDWEDFCDWLDWGLLAILVAVAALITLLVAVYIAIKNVQVRFGRGNNGEPPPPSIEELLVSIPDVAYRELPPGPGEEDVDDDERDRDSCAICVTPYEAGDACSVLPGCAHMFHKPCVAKWFRKKNTCPLCRATVTAGQGNGNAAENMV</sequence>
<dbReference type="PROSITE" id="PS50089">
    <property type="entry name" value="ZF_RING_2"/>
    <property type="match status" value="1"/>
</dbReference>
<evidence type="ECO:0000256" key="1">
    <source>
        <dbReference type="ARBA" id="ARBA00022723"/>
    </source>
</evidence>
<dbReference type="PANTHER" id="PTHR45798:SF92">
    <property type="entry name" value="RING-TYPE DOMAIN-CONTAINING PROTEIN"/>
    <property type="match status" value="1"/>
</dbReference>
<dbReference type="SMART" id="SM00184">
    <property type="entry name" value="RING"/>
    <property type="match status" value="1"/>
</dbReference>
<dbReference type="Gene3D" id="3.30.40.10">
    <property type="entry name" value="Zinc/RING finger domain, C3HC4 (zinc finger)"/>
    <property type="match status" value="1"/>
</dbReference>
<evidence type="ECO:0000256" key="2">
    <source>
        <dbReference type="ARBA" id="ARBA00022771"/>
    </source>
</evidence>
<feature type="domain" description="RING-type" evidence="6">
    <location>
        <begin position="89"/>
        <end position="131"/>
    </location>
</feature>
<keyword evidence="2 4" id="KW-0863">Zinc-finger</keyword>
<dbReference type="Pfam" id="PF13639">
    <property type="entry name" value="zf-RING_2"/>
    <property type="match status" value="1"/>
</dbReference>
<dbReference type="OrthoDB" id="681941at2759"/>
<accession>A0A368Q0H3</accession>
<dbReference type="InterPro" id="IPR013083">
    <property type="entry name" value="Znf_RING/FYVE/PHD"/>
</dbReference>
<organism evidence="7">
    <name type="scientific">Setaria italica</name>
    <name type="common">Foxtail millet</name>
    <name type="synonym">Panicum italicum</name>
    <dbReference type="NCBI Taxonomy" id="4555"/>
    <lineage>
        <taxon>Eukaryota</taxon>
        <taxon>Viridiplantae</taxon>
        <taxon>Streptophyta</taxon>
        <taxon>Embryophyta</taxon>
        <taxon>Tracheophyta</taxon>
        <taxon>Spermatophyta</taxon>
        <taxon>Magnoliopsida</taxon>
        <taxon>Liliopsida</taxon>
        <taxon>Poales</taxon>
        <taxon>Poaceae</taxon>
        <taxon>PACMAD clade</taxon>
        <taxon>Panicoideae</taxon>
        <taxon>Panicodae</taxon>
        <taxon>Paniceae</taxon>
        <taxon>Cenchrinae</taxon>
        <taxon>Setaria</taxon>
    </lineage>
</organism>
<evidence type="ECO:0000313" key="7">
    <source>
        <dbReference type="EMBL" id="RCV11505.1"/>
    </source>
</evidence>
<dbReference type="InterPro" id="IPR052788">
    <property type="entry name" value="RING-type_E3_ligase_ATL"/>
</dbReference>
<keyword evidence="5" id="KW-0812">Transmembrane</keyword>
<dbReference type="AlphaFoldDB" id="A0A368Q0H3"/>
<dbReference type="PANTHER" id="PTHR45798">
    <property type="entry name" value="RING-H2 FINGER PROTEIN ATL61-RELATED-RELATED"/>
    <property type="match status" value="1"/>
</dbReference>